<evidence type="ECO:0000313" key="22">
    <source>
        <dbReference type="Proteomes" id="UP000314985"/>
    </source>
</evidence>
<dbReference type="SMART" id="SM00638">
    <property type="entry name" value="LPD_N"/>
    <property type="match status" value="1"/>
</dbReference>
<dbReference type="FunFam" id="2.30.230.10:FF:000003">
    <property type="entry name" value="Apolipoprotein B"/>
    <property type="match status" value="1"/>
</dbReference>
<evidence type="ECO:0000313" key="21">
    <source>
        <dbReference type="Ensembl" id="ENSSSCP00070021836.1"/>
    </source>
</evidence>
<keyword evidence="15" id="KW-1207">Sterol metabolism</keyword>
<evidence type="ECO:0000256" key="1">
    <source>
        <dbReference type="ARBA" id="ARBA00004496"/>
    </source>
</evidence>
<keyword evidence="12 19" id="KW-0732">Signal</keyword>
<evidence type="ECO:0000256" key="3">
    <source>
        <dbReference type="ARBA" id="ARBA00004613"/>
    </source>
</evidence>
<evidence type="ECO:0000256" key="2">
    <source>
        <dbReference type="ARBA" id="ARBA00004502"/>
    </source>
</evidence>
<organism evidence="21 22">
    <name type="scientific">Sus scrofa</name>
    <name type="common">Pig</name>
    <dbReference type="NCBI Taxonomy" id="9823"/>
    <lineage>
        <taxon>Eukaryota</taxon>
        <taxon>Metazoa</taxon>
        <taxon>Chordata</taxon>
        <taxon>Craniata</taxon>
        <taxon>Vertebrata</taxon>
        <taxon>Euteleostomi</taxon>
        <taxon>Mammalia</taxon>
        <taxon>Eutheria</taxon>
        <taxon>Laurasiatheria</taxon>
        <taxon>Artiodactyla</taxon>
        <taxon>Suina</taxon>
        <taxon>Suidae</taxon>
        <taxon>Sus</taxon>
    </lineage>
</organism>
<dbReference type="GO" id="GO:0042627">
    <property type="term" value="C:chylomicron"/>
    <property type="evidence" value="ECO:0007669"/>
    <property type="project" value="UniProtKB-KW"/>
</dbReference>
<evidence type="ECO:0000256" key="13">
    <source>
        <dbReference type="ARBA" id="ARBA00023055"/>
    </source>
</evidence>
<evidence type="ECO:0000256" key="9">
    <source>
        <dbReference type="ARBA" id="ARBA00022674"/>
    </source>
</evidence>
<keyword evidence="11" id="KW-0427">LDL</keyword>
<name>A0A4X1U1Q0_PIG</name>
<evidence type="ECO:0000259" key="20">
    <source>
        <dbReference type="PROSITE" id="PS51211"/>
    </source>
</evidence>
<evidence type="ECO:0000256" key="17">
    <source>
        <dbReference type="ARBA" id="ARBA00023313"/>
    </source>
</evidence>
<dbReference type="InterPro" id="IPR015255">
    <property type="entry name" value="Vitellinogen_open_b-sht"/>
</dbReference>
<keyword evidence="8" id="KW-0153">Cholesterol metabolism</keyword>
<evidence type="ECO:0000256" key="6">
    <source>
        <dbReference type="ARBA" id="ARBA00022513"/>
    </source>
</evidence>
<keyword evidence="10" id="KW-0551">Lipid droplet</keyword>
<evidence type="ECO:0000256" key="12">
    <source>
        <dbReference type="ARBA" id="ARBA00022729"/>
    </source>
</evidence>
<keyword evidence="7" id="KW-0964">Secreted</keyword>
<dbReference type="InterPro" id="IPR001747">
    <property type="entry name" value="Vitellogenin_N"/>
</dbReference>
<dbReference type="InterPro" id="IPR011030">
    <property type="entry name" value="Lipovitellin_superhlx_dom"/>
</dbReference>
<evidence type="ECO:0000256" key="19">
    <source>
        <dbReference type="SAM" id="SignalP"/>
    </source>
</evidence>
<evidence type="ECO:0000256" key="8">
    <source>
        <dbReference type="ARBA" id="ARBA00022548"/>
    </source>
</evidence>
<gene>
    <name evidence="21" type="primary">APOB</name>
</gene>
<keyword evidence="18" id="KW-1015">Disulfide bond</keyword>
<comment type="subcellular location">
    <subcellularLocation>
        <location evidence="1">Cytoplasm</location>
    </subcellularLocation>
    <subcellularLocation>
        <location evidence="2">Lipid droplet</location>
    </subcellularLocation>
    <subcellularLocation>
        <location evidence="3">Secreted</location>
    </subcellularLocation>
</comment>
<keyword evidence="9" id="KW-0358">Heparin-binding</keyword>
<dbReference type="GO" id="GO:0005737">
    <property type="term" value="C:cytoplasm"/>
    <property type="evidence" value="ECO:0007669"/>
    <property type="project" value="UniProtKB-SubCell"/>
</dbReference>
<dbReference type="InterPro" id="IPR052418">
    <property type="entry name" value="Apolipoprotein_B"/>
</dbReference>
<evidence type="ECO:0000256" key="18">
    <source>
        <dbReference type="PROSITE-ProRule" id="PRU00557"/>
    </source>
</evidence>
<evidence type="ECO:0000256" key="4">
    <source>
        <dbReference type="ARBA" id="ARBA00022448"/>
    </source>
</evidence>
<dbReference type="GO" id="GO:0005319">
    <property type="term" value="F:lipid transporter activity"/>
    <property type="evidence" value="ECO:0007669"/>
    <property type="project" value="InterPro"/>
</dbReference>
<dbReference type="GO" id="GO:0005811">
    <property type="term" value="C:lipid droplet"/>
    <property type="evidence" value="ECO:0007669"/>
    <property type="project" value="UniProtKB-SubCell"/>
</dbReference>
<dbReference type="SUPFAM" id="SSF56968">
    <property type="entry name" value="Lipovitellin-phosvitin complex, beta-sheet shell regions"/>
    <property type="match status" value="2"/>
</dbReference>
<keyword evidence="17" id="KW-0850">VLDL</keyword>
<feature type="signal peptide" evidence="19">
    <location>
        <begin position="1"/>
        <end position="22"/>
    </location>
</feature>
<dbReference type="InterPro" id="IPR015819">
    <property type="entry name" value="Lipid_transp_b-sht_shell"/>
</dbReference>
<evidence type="ECO:0000256" key="14">
    <source>
        <dbReference type="ARBA" id="ARBA00023098"/>
    </source>
</evidence>
<dbReference type="Proteomes" id="UP000314985">
    <property type="component" value="Chromosome 3"/>
</dbReference>
<dbReference type="Pfam" id="PF01347">
    <property type="entry name" value="Vitellogenin_N"/>
    <property type="match status" value="1"/>
</dbReference>
<dbReference type="PANTHER" id="PTHR13769:SF1">
    <property type="entry name" value="APOLIPOPROTEIN B-100"/>
    <property type="match status" value="1"/>
</dbReference>
<dbReference type="Gene3D" id="1.25.10.20">
    <property type="entry name" value="Vitellinogen, superhelical"/>
    <property type="match status" value="1"/>
</dbReference>
<keyword evidence="5" id="KW-0963">Cytoplasm</keyword>
<comment type="caution">
    <text evidence="18">Lacks conserved residue(s) required for the propagation of feature annotation.</text>
</comment>
<keyword evidence="6" id="KW-0162">Chylomicron</keyword>
<sequence>MGPPRPASLLLLLLLLATTCAGAREEVPGTVGQSCPRDATLFKHLRKYVYSYEAESSSGVPGTADSRSSTKINCKVELEVPQLCSFILKTSHCSLKEVYGFNPEGKALLKKAKNSEEFAAAMSKYELRLAVPEGKQVLLYPEKEEPKHILNIKRGIISALLLPPETEETKQVLYLDTVYGNCSSDLTIKKGREHVATEISIERNLEKCDRFQPISTGVSPLALIRGMTRPLSTLIGSSQSCQYTLDPKRKHVSEAICKEQHLFLPFSYKNKYGMMAQVTQTLKLEETPKINSRFFNEGAEAVGLAFESTKSTSPPKQAEAIVKTLQELQKLHVSEQNAQRANLFHRLVTELRGLSSEAVATLLPKLMEVSSPITLQALVQCGQPQCYTHILRWLKNEKANPLLIDVVTYLVALIPEPSAERLREVFNTAKEQQSRATFYALSHVINNYHRTNPTGTQDLLEIADYLLEQIRDNCTGNEDHTYLSLRVIGNIGRTMEQLTPKLTSSVLKCIKSTQPSLLIQKAAIQALRKVELGDQVREVLLQTFLDNVSPGEKRLAAYLMLMRAPSQSDINKVTQLLPGEKNEQVKNFVASHLANILHSEESYIQELKKLVEEALKNSQLPTIMDFKKFSRNYHFSKSISLPSLDPVSTTIEGNLIFDPNNYLPKESMLKTTLRVFGFAPADLFEIGLEGKGFEPTLEALFGKQGFFPDSVNKALYWVDGQVPDRVSKVLVDHFGYTKDERREQDMVNGIMFSLENLIKDLKSKEFPEARAYLHILGEELGFVKLHDLQLLGRLLLNLPDSLKSPAMQTRTSFKEVGLP</sequence>
<dbReference type="SMART" id="SM01169">
    <property type="entry name" value="DUF1943"/>
    <property type="match status" value="1"/>
</dbReference>
<keyword evidence="14" id="KW-0443">Lipid metabolism</keyword>
<feature type="chain" id="PRO_5021465996" evidence="19">
    <location>
        <begin position="23"/>
        <end position="819"/>
    </location>
</feature>
<dbReference type="InterPro" id="IPR015816">
    <property type="entry name" value="Vitellinogen_b-sht_N"/>
</dbReference>
<keyword evidence="13" id="KW-0445">Lipid transport</keyword>
<dbReference type="SUPFAM" id="SSF48431">
    <property type="entry name" value="Lipovitellin-phosvitin complex, superhelical domain"/>
    <property type="match status" value="1"/>
</dbReference>
<dbReference type="Pfam" id="PF09172">
    <property type="entry name" value="Vit_open_b-sht"/>
    <property type="match status" value="1"/>
</dbReference>
<dbReference type="GO" id="GO:0034362">
    <property type="term" value="C:low-density lipoprotein particle"/>
    <property type="evidence" value="ECO:0007669"/>
    <property type="project" value="UniProtKB-KW"/>
</dbReference>
<evidence type="ECO:0000256" key="15">
    <source>
        <dbReference type="ARBA" id="ARBA00023166"/>
    </source>
</evidence>
<evidence type="ECO:0000256" key="16">
    <source>
        <dbReference type="ARBA" id="ARBA00023221"/>
    </source>
</evidence>
<keyword evidence="16" id="KW-0753">Steroid metabolism</keyword>
<evidence type="ECO:0000256" key="11">
    <source>
        <dbReference type="ARBA" id="ARBA00022710"/>
    </source>
</evidence>
<dbReference type="PANTHER" id="PTHR13769">
    <property type="entry name" value="APOLIPOPROTEIN B"/>
    <property type="match status" value="1"/>
</dbReference>
<dbReference type="PROSITE" id="PS51211">
    <property type="entry name" value="VITELLOGENIN"/>
    <property type="match status" value="1"/>
</dbReference>
<dbReference type="Gene3D" id="2.30.230.10">
    <property type="entry name" value="Lipovitellin, beta-sheet shell regions, chain A"/>
    <property type="match status" value="1"/>
</dbReference>
<reference evidence="21" key="2">
    <citation type="submission" date="2025-08" db="UniProtKB">
        <authorList>
            <consortium name="Ensembl"/>
        </authorList>
    </citation>
    <scope>IDENTIFICATION</scope>
</reference>
<feature type="disulfide bond" evidence="18">
    <location>
        <begin position="182"/>
        <end position="208"/>
    </location>
</feature>
<dbReference type="Ensembl" id="ENSSSCT00070026301.1">
    <property type="protein sequence ID" value="ENSSSCP00070021836.1"/>
    <property type="gene ID" value="ENSSSCG00070013343.1"/>
</dbReference>
<evidence type="ECO:0000256" key="10">
    <source>
        <dbReference type="ARBA" id="ARBA00022677"/>
    </source>
</evidence>
<dbReference type="GO" id="GO:0008203">
    <property type="term" value="P:cholesterol metabolic process"/>
    <property type="evidence" value="ECO:0007669"/>
    <property type="project" value="UniProtKB-KW"/>
</dbReference>
<dbReference type="AlphaFoldDB" id="A0A4X1U1Q0"/>
<proteinExistence type="predicted"/>
<feature type="domain" description="Vitellogenin" evidence="20">
    <location>
        <begin position="42"/>
        <end position="668"/>
    </location>
</feature>
<reference evidence="21 22" key="1">
    <citation type="submission" date="2017-08" db="EMBL/GenBank/DDBJ databases">
        <title>USMARCv1.0.</title>
        <authorList>
            <person name="Hannum G.I."/>
            <person name="Koren S."/>
            <person name="Schroeder S.G."/>
            <person name="Chin S.C."/>
            <person name="Nonneman D.J."/>
            <person name="Becker S.A."/>
            <person name="Rosen B.D."/>
            <person name="Bickhart D.M."/>
            <person name="Putnam N.H."/>
            <person name="Green R.E."/>
            <person name="Tuggle C.K."/>
            <person name="Liu H."/>
            <person name="Rohrer G.A."/>
            <person name="Warr A."/>
            <person name="Hall R."/>
            <person name="Kim K."/>
            <person name="Hume D.A."/>
            <person name="Talbot R."/>
            <person name="Chow W."/>
            <person name="Howe K."/>
            <person name="Schwartz A.S."/>
            <person name="Watson M."/>
            <person name="Archibald A.L."/>
            <person name="Phillippy A.M."/>
            <person name="Smith T.P.L."/>
        </authorList>
    </citation>
    <scope>NUCLEOTIDE SEQUENCE [LARGE SCALE GENOMIC DNA]</scope>
</reference>
<protein>
    <submittedName>
        <fullName evidence="21">Apolipoprotein B</fullName>
    </submittedName>
</protein>
<accession>A0A4X1U1Q0</accession>
<evidence type="ECO:0000256" key="5">
    <source>
        <dbReference type="ARBA" id="ARBA00022490"/>
    </source>
</evidence>
<evidence type="ECO:0000256" key="7">
    <source>
        <dbReference type="ARBA" id="ARBA00022525"/>
    </source>
</evidence>
<dbReference type="GO" id="GO:0034361">
    <property type="term" value="C:very-low-density lipoprotein particle"/>
    <property type="evidence" value="ECO:0007669"/>
    <property type="project" value="UniProtKB-KW"/>
</dbReference>
<keyword evidence="4" id="KW-0813">Transport</keyword>
<dbReference type="GO" id="GO:0008201">
    <property type="term" value="F:heparin binding"/>
    <property type="evidence" value="ECO:0007669"/>
    <property type="project" value="UniProtKB-KW"/>
</dbReference>